<feature type="region of interest" description="Disordered" evidence="1">
    <location>
        <begin position="315"/>
        <end position="363"/>
    </location>
</feature>
<gene>
    <name evidence="2" type="ORF">E8L99_12925</name>
</gene>
<protein>
    <recommendedName>
        <fullName evidence="4">DUF2336 domain-containing protein</fullName>
    </recommendedName>
</protein>
<evidence type="ECO:0000313" key="3">
    <source>
        <dbReference type="Proteomes" id="UP000298588"/>
    </source>
</evidence>
<proteinExistence type="predicted"/>
<dbReference type="OrthoDB" id="8455292at2"/>
<accession>A0A4D7QI39</accession>
<dbReference type="RefSeq" id="WP_137099926.1">
    <property type="nucleotide sequence ID" value="NZ_CP039865.1"/>
</dbReference>
<dbReference type="KEGG" id="paqt:E8L99_12925"/>
<name>A0A4D7QI39_9HYPH</name>
<evidence type="ECO:0000313" key="2">
    <source>
        <dbReference type="EMBL" id="QCK86595.1"/>
    </source>
</evidence>
<sequence length="363" mass="38688">MSTPRLPQVQRLIGLARSNGIDVRATLLRVLVDQFVAERHHPAAEVTRFGELVLHLLDKADEADRRLVAEKLADHPQTPCIVARRLARDSADIAAPILERSAAITDDDMFLAVQSGDPAKARAVARRADLGLAALVVLEDMDDPQVRQALADRIGGTVQPVAGPREPVDADLGRRFLAGSPDERETLIAGLVLGASHPEPGPLSMSEAGPSLEMAALSRREGALARAIAETFRLSLQTAERIAADPNGEPMVVAARALDLGREATTRILLFAHATVGTSVQRVHGLTALYDALPRATALILVESWQAADRLAAKPRSGRHVSVHAPDASDRVGARQASTPSARSGGRRETPLAAIKNRLGDKS</sequence>
<organism evidence="2 3">
    <name type="scientific">Phreatobacter aquaticus</name>
    <dbReference type="NCBI Taxonomy" id="2570229"/>
    <lineage>
        <taxon>Bacteria</taxon>
        <taxon>Pseudomonadati</taxon>
        <taxon>Pseudomonadota</taxon>
        <taxon>Alphaproteobacteria</taxon>
        <taxon>Hyphomicrobiales</taxon>
        <taxon>Phreatobacteraceae</taxon>
        <taxon>Phreatobacter</taxon>
    </lineage>
</organism>
<evidence type="ECO:0008006" key="4">
    <source>
        <dbReference type="Google" id="ProtNLM"/>
    </source>
</evidence>
<dbReference type="AlphaFoldDB" id="A0A4D7QI39"/>
<dbReference type="Proteomes" id="UP000298588">
    <property type="component" value="Chromosome"/>
</dbReference>
<keyword evidence="3" id="KW-1185">Reference proteome</keyword>
<dbReference type="EMBL" id="CP039865">
    <property type="protein sequence ID" value="QCK86595.1"/>
    <property type="molecule type" value="Genomic_DNA"/>
</dbReference>
<reference evidence="2 3" key="1">
    <citation type="submission" date="2019-04" db="EMBL/GenBank/DDBJ databases">
        <title>Phreatobacter aquaticus sp. nov.</title>
        <authorList>
            <person name="Choi A."/>
            <person name="Baek K."/>
        </authorList>
    </citation>
    <scope>NUCLEOTIDE SEQUENCE [LARGE SCALE GENOMIC DNA]</scope>
    <source>
        <strain evidence="2 3">NMCR1094</strain>
    </source>
</reference>
<evidence type="ECO:0000256" key="1">
    <source>
        <dbReference type="SAM" id="MobiDB-lite"/>
    </source>
</evidence>